<protein>
    <recommendedName>
        <fullName evidence="5">Calcineurin-like phosphoesterase domain-containing protein</fullName>
    </recommendedName>
</protein>
<evidence type="ECO:0000256" key="2">
    <source>
        <dbReference type="ARBA" id="ARBA00022801"/>
    </source>
</evidence>
<dbReference type="SUPFAM" id="SSF56300">
    <property type="entry name" value="Metallo-dependent phosphatases"/>
    <property type="match status" value="1"/>
</dbReference>
<evidence type="ECO:0000256" key="4">
    <source>
        <dbReference type="ARBA" id="ARBA00025742"/>
    </source>
</evidence>
<accession>A0A4R5KIY0</accession>
<evidence type="ECO:0000256" key="1">
    <source>
        <dbReference type="ARBA" id="ARBA00022723"/>
    </source>
</evidence>
<dbReference type="AlphaFoldDB" id="A0A4R5KIY0"/>
<evidence type="ECO:0000256" key="3">
    <source>
        <dbReference type="ARBA" id="ARBA00023004"/>
    </source>
</evidence>
<dbReference type="InterPro" id="IPR029052">
    <property type="entry name" value="Metallo-depent_PP-like"/>
</dbReference>
<dbReference type="OrthoDB" id="5505563at2"/>
<dbReference type="PANTHER" id="PTHR42988">
    <property type="entry name" value="PHOSPHOHYDROLASE"/>
    <property type="match status" value="1"/>
</dbReference>
<dbReference type="InterPro" id="IPR050884">
    <property type="entry name" value="CNP_phosphodiesterase-III"/>
</dbReference>
<evidence type="ECO:0000259" key="5">
    <source>
        <dbReference type="Pfam" id="PF00149"/>
    </source>
</evidence>
<organism evidence="6 7">
    <name type="scientific">Paenibacillus piri</name>
    <dbReference type="NCBI Taxonomy" id="2547395"/>
    <lineage>
        <taxon>Bacteria</taxon>
        <taxon>Bacillati</taxon>
        <taxon>Bacillota</taxon>
        <taxon>Bacilli</taxon>
        <taxon>Bacillales</taxon>
        <taxon>Paenibacillaceae</taxon>
        <taxon>Paenibacillus</taxon>
    </lineage>
</organism>
<dbReference type="InterPro" id="IPR004843">
    <property type="entry name" value="Calcineurin-like_PHP"/>
</dbReference>
<dbReference type="Pfam" id="PF00149">
    <property type="entry name" value="Metallophos"/>
    <property type="match status" value="1"/>
</dbReference>
<dbReference type="Proteomes" id="UP000295636">
    <property type="component" value="Unassembled WGS sequence"/>
</dbReference>
<comment type="similarity">
    <text evidence="4">Belongs to the cyclic nucleotide phosphodiesterase class-III family.</text>
</comment>
<feature type="domain" description="Calcineurin-like phosphoesterase" evidence="5">
    <location>
        <begin position="5"/>
        <end position="198"/>
    </location>
</feature>
<keyword evidence="2" id="KW-0378">Hydrolase</keyword>
<reference evidence="6 7" key="1">
    <citation type="submission" date="2019-03" db="EMBL/GenBank/DDBJ databases">
        <title>This is whole genome sequence of Paenibacillus sp MS74 strain.</title>
        <authorList>
            <person name="Trinh H.N."/>
        </authorList>
    </citation>
    <scope>NUCLEOTIDE SEQUENCE [LARGE SCALE GENOMIC DNA]</scope>
    <source>
        <strain evidence="6 7">MS74</strain>
    </source>
</reference>
<keyword evidence="7" id="KW-1185">Reference proteome</keyword>
<sequence>MNQISFIQLSDTHLRNNYINDPLEEVFKEVKNPAENLVDVLKNIDFGEIDFITITGDLVHDGSAEDYKNLKLLVEGNIPPGFPVYYCLGNHDDKKSFYQGFYQIENKSTSLDYVEEINGYRLIFLDTSVEDLHEGYLSDAQLDWLEAILKEKSEAGSLLFMHHPLVWNGDKTTEVSDRLIDILIKSDIISIHSGHLHTSGINHIGNIPQFSIESLAFGVQHSKEMVYYSNRNSYNYYSIRDREIFSNTIYVNPKEKVIWALTHEENERLTIEHYGH</sequence>
<comment type="caution">
    <text evidence="6">The sequence shown here is derived from an EMBL/GenBank/DDBJ whole genome shotgun (WGS) entry which is preliminary data.</text>
</comment>
<dbReference type="RefSeq" id="WP_133231535.1">
    <property type="nucleotide sequence ID" value="NZ_SMRT01000010.1"/>
</dbReference>
<dbReference type="EMBL" id="SMRT01000010">
    <property type="protein sequence ID" value="TDF95479.1"/>
    <property type="molecule type" value="Genomic_DNA"/>
</dbReference>
<dbReference type="GO" id="GO:0046872">
    <property type="term" value="F:metal ion binding"/>
    <property type="evidence" value="ECO:0007669"/>
    <property type="project" value="UniProtKB-KW"/>
</dbReference>
<dbReference type="PANTHER" id="PTHR42988:SF2">
    <property type="entry name" value="CYCLIC NUCLEOTIDE PHOSPHODIESTERASE CBUA0032-RELATED"/>
    <property type="match status" value="1"/>
</dbReference>
<gene>
    <name evidence="6" type="ORF">E1757_20445</name>
</gene>
<dbReference type="Gene3D" id="3.60.21.10">
    <property type="match status" value="1"/>
</dbReference>
<proteinExistence type="inferred from homology"/>
<evidence type="ECO:0000313" key="7">
    <source>
        <dbReference type="Proteomes" id="UP000295636"/>
    </source>
</evidence>
<evidence type="ECO:0000313" key="6">
    <source>
        <dbReference type="EMBL" id="TDF95479.1"/>
    </source>
</evidence>
<keyword evidence="3" id="KW-0408">Iron</keyword>
<keyword evidence="1" id="KW-0479">Metal-binding</keyword>
<name>A0A4R5KIY0_9BACL</name>
<dbReference type="GO" id="GO:0016787">
    <property type="term" value="F:hydrolase activity"/>
    <property type="evidence" value="ECO:0007669"/>
    <property type="project" value="UniProtKB-KW"/>
</dbReference>